<dbReference type="SUPFAM" id="SSF50249">
    <property type="entry name" value="Nucleic acid-binding proteins"/>
    <property type="match status" value="2"/>
</dbReference>
<dbReference type="Pfam" id="PF08646">
    <property type="entry name" value="Rep_fac-A_C"/>
    <property type="match status" value="1"/>
</dbReference>
<dbReference type="InterPro" id="IPR013955">
    <property type="entry name" value="Rep_factor-A_C"/>
</dbReference>
<dbReference type="Gene3D" id="2.40.50.140">
    <property type="entry name" value="Nucleic acid-binding proteins"/>
    <property type="match status" value="2"/>
</dbReference>
<keyword evidence="1" id="KW-0238">DNA-binding</keyword>
<dbReference type="Pfam" id="PF16900">
    <property type="entry name" value="REPA_OB_2"/>
    <property type="match status" value="1"/>
</dbReference>
<dbReference type="OrthoDB" id="1751331at2759"/>
<organism evidence="4 5">
    <name type="scientific">Ichthyophthirius multifiliis</name>
    <name type="common">White spot disease agent</name>
    <name type="synonym">Ich</name>
    <dbReference type="NCBI Taxonomy" id="5932"/>
    <lineage>
        <taxon>Eukaryota</taxon>
        <taxon>Sar</taxon>
        <taxon>Alveolata</taxon>
        <taxon>Ciliophora</taxon>
        <taxon>Intramacronucleata</taxon>
        <taxon>Oligohymenophorea</taxon>
        <taxon>Hymenostomatida</taxon>
        <taxon>Ophryoglenina</taxon>
        <taxon>Ichthyophthirius</taxon>
    </lineage>
</organism>
<sequence length="322" mass="37400">MHSASNSCQEIKQYDILQVKKYFDNEIETTKDRTIIQDYEVLYTNITEIIGDPLDYKDYKDSEGITCIIENAYIKQQTNIQKPQQNTIIANKLTQIAQVQQELKAEHIRLKRFLIKDIQKLKQKDQVDIIAIVKQNSEIKQIVSKAGIKQAKRDIVLFDESQEQTTLTLFGKQTEYNQYNMGDVVLIKNGYISEYGDSRSILINYGNEPESKYIATVSITDSTANLYTQCFDDIGKQLFGFDAKEFRIADNKNNIELKKKLLSSCQNKEFRLLLLTQGEKNINDGVYREKTFIKKIKSIEPTIEAKRFLHMIDLYTDLQKNI</sequence>
<name>G0QR36_ICHMU</name>
<dbReference type="GO" id="GO:0003677">
    <property type="term" value="F:DNA binding"/>
    <property type="evidence" value="ECO:0007669"/>
    <property type="project" value="UniProtKB-KW"/>
</dbReference>
<evidence type="ECO:0000259" key="2">
    <source>
        <dbReference type="Pfam" id="PF08646"/>
    </source>
</evidence>
<dbReference type="InterPro" id="IPR031657">
    <property type="entry name" value="REPA_OB_2"/>
</dbReference>
<feature type="domain" description="Replication protein A OB" evidence="3">
    <location>
        <begin position="115"/>
        <end position="200"/>
    </location>
</feature>
<evidence type="ECO:0000259" key="3">
    <source>
        <dbReference type="Pfam" id="PF16900"/>
    </source>
</evidence>
<gene>
    <name evidence="4" type="ORF">IMG5_088090</name>
</gene>
<dbReference type="EMBL" id="GL983718">
    <property type="protein sequence ID" value="EGR32321.1"/>
    <property type="molecule type" value="Genomic_DNA"/>
</dbReference>
<accession>G0QR36</accession>
<evidence type="ECO:0000256" key="1">
    <source>
        <dbReference type="ARBA" id="ARBA00023125"/>
    </source>
</evidence>
<dbReference type="RefSeq" id="XP_004035807.1">
    <property type="nucleotide sequence ID" value="XM_004035759.1"/>
</dbReference>
<protein>
    <submittedName>
        <fullName evidence="4">Uncharacterized protein</fullName>
    </submittedName>
</protein>
<dbReference type="GeneID" id="14908481"/>
<reference evidence="4 5" key="1">
    <citation type="submission" date="2011-07" db="EMBL/GenBank/DDBJ databases">
        <authorList>
            <person name="Coyne R."/>
            <person name="Brami D."/>
            <person name="Johnson J."/>
            <person name="Hostetler J."/>
            <person name="Hannick L."/>
            <person name="Clark T."/>
            <person name="Cassidy-Hanley D."/>
            <person name="Inman J."/>
        </authorList>
    </citation>
    <scope>NUCLEOTIDE SEQUENCE [LARGE SCALE GENOMIC DNA]</scope>
    <source>
        <strain evidence="4 5">G5</strain>
    </source>
</reference>
<evidence type="ECO:0000313" key="5">
    <source>
        <dbReference type="Proteomes" id="UP000008983"/>
    </source>
</evidence>
<dbReference type="InterPro" id="IPR012340">
    <property type="entry name" value="NA-bd_OB-fold"/>
</dbReference>
<dbReference type="STRING" id="857967.G0QR36"/>
<dbReference type="AlphaFoldDB" id="G0QR36"/>
<keyword evidence="5" id="KW-1185">Reference proteome</keyword>
<evidence type="ECO:0000313" key="4">
    <source>
        <dbReference type="EMBL" id="EGR32321.1"/>
    </source>
</evidence>
<feature type="domain" description="Replication factor A C-terminal" evidence="2">
    <location>
        <begin position="207"/>
        <end position="306"/>
    </location>
</feature>
<dbReference type="InParanoid" id="G0QR36"/>
<dbReference type="Proteomes" id="UP000008983">
    <property type="component" value="Unassembled WGS sequence"/>
</dbReference>
<proteinExistence type="predicted"/>